<dbReference type="HOGENOM" id="CLU_084200_0_0_6"/>
<dbReference type="Gene3D" id="3.40.50.1240">
    <property type="entry name" value="Phosphoglycerate mutase-like"/>
    <property type="match status" value="1"/>
</dbReference>
<dbReference type="eggNOG" id="COG0406">
    <property type="taxonomic scope" value="Bacteria"/>
</dbReference>
<dbReference type="SUPFAM" id="SSF53254">
    <property type="entry name" value="Phosphoglycerate mutase-like"/>
    <property type="match status" value="1"/>
</dbReference>
<dbReference type="SMART" id="SM00855">
    <property type="entry name" value="PGAM"/>
    <property type="match status" value="1"/>
</dbReference>
<evidence type="ECO:0000313" key="2">
    <source>
        <dbReference type="EMBL" id="EED34557.1"/>
    </source>
</evidence>
<dbReference type="RefSeq" id="WP_009019305.1">
    <property type="nucleotide sequence ID" value="NZ_DS999411.1"/>
</dbReference>
<dbReference type="PANTHER" id="PTHR20935:SF0">
    <property type="entry name" value="SERINE_THREONINE-PROTEIN PHOSPHATASE PGAM5, MITOCHONDRIAL"/>
    <property type="match status" value="1"/>
</dbReference>
<evidence type="ECO:0000256" key="1">
    <source>
        <dbReference type="ARBA" id="ARBA00022801"/>
    </source>
</evidence>
<dbReference type="InterPro" id="IPR013078">
    <property type="entry name" value="His_Pase_superF_clade-1"/>
</dbReference>
<dbReference type="InterPro" id="IPR029033">
    <property type="entry name" value="His_PPase_superfam"/>
</dbReference>
<dbReference type="PANTHER" id="PTHR20935">
    <property type="entry name" value="PHOSPHOGLYCERATE MUTASE-RELATED"/>
    <property type="match status" value="1"/>
</dbReference>
<gene>
    <name evidence="2" type="ORF">NOR51B_494</name>
</gene>
<dbReference type="EMBL" id="DS999411">
    <property type="protein sequence ID" value="EED34557.1"/>
    <property type="molecule type" value="Genomic_DNA"/>
</dbReference>
<dbReference type="CDD" id="cd07040">
    <property type="entry name" value="HP"/>
    <property type="match status" value="1"/>
</dbReference>
<name>B8KWV5_9GAMM</name>
<dbReference type="OrthoDB" id="280692at2"/>
<dbReference type="Proteomes" id="UP000004699">
    <property type="component" value="Unassembled WGS sequence"/>
</dbReference>
<sequence length="235" mass="25961">MASIYLIRHGQASFGSDIYDQLSPLGQRQADLVGQYFQQVGIRFDYAIAGDLSRQQETGRRVLASQAEPPSLNTDPRFDEVDNDSQVRILLPELVKRDDALRKLVDSGFESSKEYQKVIKATFTAWILEGHRYSGLQHWSEYRDGVSAALEGVMQAAGGGTNSAVFTSGGTIATAVGLVLKASAERFYDFYEPVFNCSITRLIFSGSRVSLSNFNDVAHLSLLSAQLSEDLVTYR</sequence>
<keyword evidence="3" id="KW-1185">Reference proteome</keyword>
<dbReference type="InterPro" id="IPR051021">
    <property type="entry name" value="Mito_Ser/Thr_phosphatase"/>
</dbReference>
<accession>B8KWV5</accession>
<dbReference type="Pfam" id="PF00300">
    <property type="entry name" value="His_Phos_1"/>
    <property type="match status" value="2"/>
</dbReference>
<organism evidence="2 3">
    <name type="scientific">Luminiphilus syltensis NOR5-1B</name>
    <dbReference type="NCBI Taxonomy" id="565045"/>
    <lineage>
        <taxon>Bacteria</taxon>
        <taxon>Pseudomonadati</taxon>
        <taxon>Pseudomonadota</taxon>
        <taxon>Gammaproteobacteria</taxon>
        <taxon>Cellvibrionales</taxon>
        <taxon>Halieaceae</taxon>
        <taxon>Luminiphilus</taxon>
    </lineage>
</organism>
<dbReference type="AlphaFoldDB" id="B8KWV5"/>
<dbReference type="STRING" id="565045.NOR51B_494"/>
<proteinExistence type="predicted"/>
<keyword evidence="1" id="KW-0378">Hydrolase</keyword>
<evidence type="ECO:0000313" key="3">
    <source>
        <dbReference type="Proteomes" id="UP000004699"/>
    </source>
</evidence>
<reference evidence="3" key="1">
    <citation type="journal article" date="2013" name="BMC Microbiol.">
        <title>Taxonomy and evolution of bacteriochlorophyll a-containing members of the OM60/NOR5 clade of marine gammaproteobacteria: description of Luminiphilus syltensis gen. nov., sp. nov., reclassification of Haliea rubra as Pseudohaliea rubra gen. nov., comb. nov., and emendation of Chromatocurvus halotolerans.</title>
        <authorList>
            <person name="Spring S."/>
            <person name="Riedel T."/>
            <person name="Sproer C."/>
            <person name="Yan S."/>
            <person name="Harder J."/>
            <person name="Fuchs B.M."/>
        </authorList>
    </citation>
    <scope>NUCLEOTIDE SEQUENCE [LARGE SCALE GENOMIC DNA]</scope>
    <source>
        <strain evidence="3">NOR51-B</strain>
    </source>
</reference>
<protein>
    <submittedName>
        <fullName evidence="2">Phosphoglycerate mutase</fullName>
    </submittedName>
</protein>
<dbReference type="GO" id="GO:0016787">
    <property type="term" value="F:hydrolase activity"/>
    <property type="evidence" value="ECO:0007669"/>
    <property type="project" value="UniProtKB-KW"/>
</dbReference>